<comment type="similarity">
    <text evidence="17">Belongs to the complex I subunit 5 family.</text>
</comment>
<feature type="transmembrane region" description="Helical" evidence="17">
    <location>
        <begin position="262"/>
        <end position="281"/>
    </location>
</feature>
<evidence type="ECO:0000256" key="17">
    <source>
        <dbReference type="RuleBase" id="RU003404"/>
    </source>
</evidence>
<dbReference type="EMBL" id="KR052468">
    <property type="protein sequence ID" value="AKG64602.1"/>
    <property type="molecule type" value="Genomic_DNA"/>
</dbReference>
<feature type="domain" description="NADH dehydrogenase subunit 5 C-terminal" evidence="20">
    <location>
        <begin position="383"/>
        <end position="552"/>
    </location>
</feature>
<keyword evidence="12 17" id="KW-0520">NAD</keyword>
<keyword evidence="11 17" id="KW-1133">Transmembrane helix</keyword>
<comment type="catalytic activity">
    <reaction evidence="16 17">
        <text>a ubiquinone + NADH + 5 H(+)(in) = a ubiquinol + NAD(+) + 4 H(+)(out)</text>
        <dbReference type="Rhea" id="RHEA:29091"/>
        <dbReference type="Rhea" id="RHEA-COMP:9565"/>
        <dbReference type="Rhea" id="RHEA-COMP:9566"/>
        <dbReference type="ChEBI" id="CHEBI:15378"/>
        <dbReference type="ChEBI" id="CHEBI:16389"/>
        <dbReference type="ChEBI" id="CHEBI:17976"/>
        <dbReference type="ChEBI" id="CHEBI:57540"/>
        <dbReference type="ChEBI" id="CHEBI:57945"/>
        <dbReference type="EC" id="7.1.1.2"/>
    </reaction>
</comment>
<evidence type="ECO:0000256" key="15">
    <source>
        <dbReference type="ARBA" id="ARBA00023136"/>
    </source>
</evidence>
<dbReference type="GO" id="GO:0042773">
    <property type="term" value="P:ATP synthesis coupled electron transport"/>
    <property type="evidence" value="ECO:0007669"/>
    <property type="project" value="InterPro"/>
</dbReference>
<keyword evidence="6" id="KW-0679">Respiratory chain</keyword>
<evidence type="ECO:0000313" key="21">
    <source>
        <dbReference type="EMBL" id="AKG64602.1"/>
    </source>
</evidence>
<accession>A0A0F7CZF8</accession>
<feature type="transmembrane region" description="Helical" evidence="17">
    <location>
        <begin position="7"/>
        <end position="26"/>
    </location>
</feature>
<keyword evidence="15 17" id="KW-0472">Membrane</keyword>
<comment type="subcellular location">
    <subcellularLocation>
        <location evidence="2">Mitochondrion inner membrane</location>
        <topology evidence="2">Multi-pass membrane protein</topology>
    </subcellularLocation>
</comment>
<keyword evidence="5 17" id="KW-0813">Transport</keyword>
<dbReference type="Pfam" id="PF00361">
    <property type="entry name" value="Proton_antipo_M"/>
    <property type="match status" value="1"/>
</dbReference>
<evidence type="ECO:0000256" key="16">
    <source>
        <dbReference type="ARBA" id="ARBA00049551"/>
    </source>
</evidence>
<keyword evidence="9" id="KW-1278">Translocase</keyword>
<dbReference type="InterPro" id="IPR001750">
    <property type="entry name" value="ND/Mrp_TM"/>
</dbReference>
<feature type="transmembrane region" description="Helical" evidence="17">
    <location>
        <begin position="287"/>
        <end position="312"/>
    </location>
</feature>
<feature type="transmembrane region" description="Helical" evidence="17">
    <location>
        <begin position="147"/>
        <end position="165"/>
    </location>
</feature>
<evidence type="ECO:0000256" key="12">
    <source>
        <dbReference type="ARBA" id="ARBA00023027"/>
    </source>
</evidence>
<feature type="transmembrane region" description="Helical" evidence="17">
    <location>
        <begin position="416"/>
        <end position="440"/>
    </location>
</feature>
<comment type="function">
    <text evidence="1">Core subunit of the mitochondrial membrane respiratory chain NADH dehydrogenase (Complex I) that is believed to belong to the minimal assembly required for catalysis. Complex I functions in the transfer of electrons from NADH to the respiratory chain. The immediate electron acceptor for the enzyme is believed to be ubiquinone.</text>
</comment>
<keyword evidence="14 17" id="KW-0496">Mitochondrion</keyword>
<feature type="transmembrane region" description="Helical" evidence="17">
    <location>
        <begin position="107"/>
        <end position="126"/>
    </location>
</feature>
<dbReference type="PANTHER" id="PTHR42829:SF2">
    <property type="entry name" value="NADH-UBIQUINONE OXIDOREDUCTASE CHAIN 5"/>
    <property type="match status" value="1"/>
</dbReference>
<feature type="transmembrane region" description="Helical" evidence="17">
    <location>
        <begin position="324"/>
        <end position="347"/>
    </location>
</feature>
<feature type="domain" description="NADH-Ubiquinone oxidoreductase (complex I) chain 5 N-terminal" evidence="19">
    <location>
        <begin position="37"/>
        <end position="86"/>
    </location>
</feature>
<name>A0A0F7CZF8_POLJO</name>
<evidence type="ECO:0000256" key="7">
    <source>
        <dbReference type="ARBA" id="ARBA00022692"/>
    </source>
</evidence>
<keyword evidence="8" id="KW-0999">Mitochondrion inner membrane</keyword>
<dbReference type="GO" id="GO:0003954">
    <property type="term" value="F:NADH dehydrogenase activity"/>
    <property type="evidence" value="ECO:0007669"/>
    <property type="project" value="TreeGrafter"/>
</dbReference>
<feature type="transmembrane region" description="Helical" evidence="17">
    <location>
        <begin position="171"/>
        <end position="195"/>
    </location>
</feature>
<keyword evidence="7 17" id="KW-0812">Transmembrane</keyword>
<comment type="function">
    <text evidence="17">Core subunit of the mitochondrial membrane respiratory chain NADH dehydrogenase (Complex I) which catalyzes electron transfer from NADH through the respiratory chain, using ubiquinone as an electron acceptor. Essential for the catalytic activity and assembly of complex I.</text>
</comment>
<proteinExistence type="inferred from homology"/>
<dbReference type="InterPro" id="IPR010934">
    <property type="entry name" value="NADH_DH_su5_C"/>
</dbReference>
<reference evidence="21" key="1">
    <citation type="journal article" date="2015" name="Mitochondrial DNA">
        <title>The mitochondrial genome of Polistes jokahamae and a phylogenetic analysis of the Vespoidea (Insecta: Hymenoptera).</title>
        <authorList>
            <person name="Song S.N."/>
            <person name="Chen P.Y."/>
            <person name="Wei S.J."/>
            <person name="Chen X.X."/>
        </authorList>
    </citation>
    <scope>NUCLEOTIDE SEQUENCE</scope>
</reference>
<feature type="transmembrane region" description="Helical" evidence="17">
    <location>
        <begin position="85"/>
        <end position="101"/>
    </location>
</feature>
<geneLocation type="mitochondrion" evidence="21"/>
<evidence type="ECO:0000256" key="3">
    <source>
        <dbReference type="ARBA" id="ARBA00012944"/>
    </source>
</evidence>
<dbReference type="Pfam" id="PF06455">
    <property type="entry name" value="NADH5_C"/>
    <property type="match status" value="1"/>
</dbReference>
<dbReference type="GO" id="GO:0015990">
    <property type="term" value="P:electron transport coupled proton transport"/>
    <property type="evidence" value="ECO:0007669"/>
    <property type="project" value="TreeGrafter"/>
</dbReference>
<evidence type="ECO:0000256" key="14">
    <source>
        <dbReference type="ARBA" id="ARBA00023128"/>
    </source>
</evidence>
<protein>
    <recommendedName>
        <fullName evidence="4 17">NADH-ubiquinone oxidoreductase chain 5</fullName>
        <ecNumber evidence="3 17">7.1.1.2</ecNumber>
    </recommendedName>
</protein>
<evidence type="ECO:0000256" key="1">
    <source>
        <dbReference type="ARBA" id="ARBA00003257"/>
    </source>
</evidence>
<evidence type="ECO:0000256" key="2">
    <source>
        <dbReference type="ARBA" id="ARBA00004448"/>
    </source>
</evidence>
<evidence type="ECO:0000256" key="10">
    <source>
        <dbReference type="ARBA" id="ARBA00022982"/>
    </source>
</evidence>
<evidence type="ECO:0000259" key="18">
    <source>
        <dbReference type="Pfam" id="PF00361"/>
    </source>
</evidence>
<evidence type="ECO:0000256" key="9">
    <source>
        <dbReference type="ARBA" id="ARBA00022967"/>
    </source>
</evidence>
<evidence type="ECO:0000256" key="4">
    <source>
        <dbReference type="ARBA" id="ARBA00021096"/>
    </source>
</evidence>
<feature type="transmembrane region" description="Helical" evidence="17">
    <location>
        <begin position="367"/>
        <end position="395"/>
    </location>
</feature>
<evidence type="ECO:0000259" key="20">
    <source>
        <dbReference type="Pfam" id="PF06455"/>
    </source>
</evidence>
<feature type="transmembrane region" description="Helical" evidence="17">
    <location>
        <begin position="237"/>
        <end position="255"/>
    </location>
</feature>
<dbReference type="GO" id="GO:0008137">
    <property type="term" value="F:NADH dehydrogenase (ubiquinone) activity"/>
    <property type="evidence" value="ECO:0007669"/>
    <property type="project" value="UniProtKB-EC"/>
</dbReference>
<feature type="transmembrane region" description="Helical" evidence="17">
    <location>
        <begin position="486"/>
        <end position="506"/>
    </location>
</feature>
<gene>
    <name evidence="21" type="primary">ND5</name>
</gene>
<organism evidence="21">
    <name type="scientific">Polistes jokahamae</name>
    <name type="common">Dark-waist paper wasp</name>
    <name type="synonym">Polistes jadwigae</name>
    <dbReference type="NCBI Taxonomy" id="256662"/>
    <lineage>
        <taxon>Eukaryota</taxon>
        <taxon>Metazoa</taxon>
        <taxon>Ecdysozoa</taxon>
        <taxon>Arthropoda</taxon>
        <taxon>Hexapoda</taxon>
        <taxon>Insecta</taxon>
        <taxon>Pterygota</taxon>
        <taxon>Neoptera</taxon>
        <taxon>Endopterygota</taxon>
        <taxon>Hymenoptera</taxon>
        <taxon>Apocrita</taxon>
        <taxon>Aculeata</taxon>
        <taxon>Vespoidea</taxon>
        <taxon>Vespidae</taxon>
        <taxon>Polistinae</taxon>
        <taxon>Polistini</taxon>
        <taxon>Polistes</taxon>
    </lineage>
</organism>
<dbReference type="InterPro" id="IPR001516">
    <property type="entry name" value="Proton_antipo_N"/>
</dbReference>
<keyword evidence="10" id="KW-0249">Electron transport</keyword>
<feature type="transmembrane region" description="Helical" evidence="17">
    <location>
        <begin position="207"/>
        <end position="231"/>
    </location>
</feature>
<feature type="transmembrane region" description="Helical" evidence="17">
    <location>
        <begin position="526"/>
        <end position="554"/>
    </location>
</feature>
<dbReference type="InterPro" id="IPR003945">
    <property type="entry name" value="NU5C-like"/>
</dbReference>
<dbReference type="PANTHER" id="PTHR42829">
    <property type="entry name" value="NADH-UBIQUINONE OXIDOREDUCTASE CHAIN 5"/>
    <property type="match status" value="1"/>
</dbReference>
<evidence type="ECO:0000256" key="5">
    <source>
        <dbReference type="ARBA" id="ARBA00022448"/>
    </source>
</evidence>
<sequence>MMFMNIILLYFVGLFMFILSMIFLFNKLNLTIEFIMMNYNSMQLEFLIYLDWVSLMFLSLVLLISSLVLMYSLMYMEGDMNLKRFFILVLMFVLSMIFLIICPNFMGLLLGWDGLGLTSYCLIIYYQNWKSFNSGMVTVLLNRVGDVSIMMIISLCVTLGSWNGLFYEFNFYLLSMLLLLSAITKSAQLPFSVWLPLAMAAPTPVSSLVHSSTLVTAGVYLLIRYNFYLFYNSINDLLLLISSMTMLMSGLMANFENDLKKIIALSTLSQLGLMMSILSLGKIDLSYFHLVIHALFKSLLFLCSGILIHQMLNNQDIRFMGNVMVYYPFVSLIFFISTLSLCGFPFFSGFYSKDLIMEILLMSKMNFLSMLMLFLATLLTVSYSVRLLMVVFLNFSNKFNSFILLNENNLMSISMILLYFSSLMIGYFLFNLFSLEIIILNLQQKTLVLSLCLIGVFFGIFMSKLSLLNWLLNIKIYLMSMWGSSLFYELINFYPLKYSLFMYKMLDKGLMEYMFSYGIKNFLLKMFLKFLVMNFFLYLNLFMMFILLLILLLII</sequence>
<feature type="domain" description="NADH:quinone oxidoreductase/Mrp antiporter transmembrane" evidence="18">
    <location>
        <begin position="104"/>
        <end position="377"/>
    </location>
</feature>
<evidence type="ECO:0000256" key="13">
    <source>
        <dbReference type="ARBA" id="ARBA00023075"/>
    </source>
</evidence>
<dbReference type="AlphaFoldDB" id="A0A0F7CZF8"/>
<dbReference type="PRINTS" id="PR01434">
    <property type="entry name" value="NADHDHGNASE5"/>
</dbReference>
<evidence type="ECO:0000256" key="6">
    <source>
        <dbReference type="ARBA" id="ARBA00022660"/>
    </source>
</evidence>
<feature type="transmembrane region" description="Helical" evidence="17">
    <location>
        <begin position="46"/>
        <end position="73"/>
    </location>
</feature>
<evidence type="ECO:0000256" key="8">
    <source>
        <dbReference type="ARBA" id="ARBA00022792"/>
    </source>
</evidence>
<dbReference type="GO" id="GO:0005743">
    <property type="term" value="C:mitochondrial inner membrane"/>
    <property type="evidence" value="ECO:0007669"/>
    <property type="project" value="UniProtKB-SubCell"/>
</dbReference>
<dbReference type="EC" id="7.1.1.2" evidence="3 17"/>
<evidence type="ECO:0000256" key="11">
    <source>
        <dbReference type="ARBA" id="ARBA00022989"/>
    </source>
</evidence>
<dbReference type="Pfam" id="PF00662">
    <property type="entry name" value="Proton_antipo_N"/>
    <property type="match status" value="1"/>
</dbReference>
<feature type="transmembrane region" description="Helical" evidence="17">
    <location>
        <begin position="446"/>
        <end position="465"/>
    </location>
</feature>
<evidence type="ECO:0000259" key="19">
    <source>
        <dbReference type="Pfam" id="PF00662"/>
    </source>
</evidence>
<keyword evidence="13 17" id="KW-0830">Ubiquinone</keyword>